<dbReference type="PANTHER" id="PTHR24299:SF21">
    <property type="entry name" value="OS09G0441600 PROTEIN"/>
    <property type="match status" value="1"/>
</dbReference>
<dbReference type="EMBL" id="JAAARO010000023">
    <property type="protein sequence ID" value="KAF5725732.1"/>
    <property type="molecule type" value="Genomic_DNA"/>
</dbReference>
<dbReference type="InterPro" id="IPR036396">
    <property type="entry name" value="Cyt_P450_sf"/>
</dbReference>
<evidence type="ECO:0000256" key="1">
    <source>
        <dbReference type="SAM" id="Phobius"/>
    </source>
</evidence>
<accession>A0A7J7BV09</accession>
<feature type="transmembrane region" description="Helical" evidence="1">
    <location>
        <begin position="111"/>
        <end position="130"/>
    </location>
</feature>
<comment type="caution">
    <text evidence="2">The sequence shown here is derived from an EMBL/GenBank/DDBJ whole genome shotgun (WGS) entry which is preliminary data.</text>
</comment>
<proteinExistence type="predicted"/>
<sequence>MSLLMEEYYLKYLRMGVIFILGGYVFVFWFLKRANELYYCYIPRLGFKQPWALPPGDMGWPIVGNMFSFFKAFRDSDEPHSFVNNLAQRVERIGESYSYTQVMEEEYYLKYLRMGVIFILGGYVFVFWFLKRANELYYCYIQRLGFKQPRPLPPGDMGWPIIGNMFSFLKAFRDSDEPHSFINNLAQRYVFFTLRVFFLKV</sequence>
<dbReference type="Proteomes" id="UP000593562">
    <property type="component" value="Unassembled WGS sequence"/>
</dbReference>
<dbReference type="AlphaFoldDB" id="A0A7J7BV09"/>
<keyword evidence="3" id="KW-1185">Reference proteome</keyword>
<gene>
    <name evidence="2" type="ORF">HS088_TW23G00459</name>
</gene>
<evidence type="ECO:0000313" key="3">
    <source>
        <dbReference type="Proteomes" id="UP000593562"/>
    </source>
</evidence>
<protein>
    <submittedName>
        <fullName evidence="2">Cytochrome P450</fullName>
    </submittedName>
</protein>
<dbReference type="PANTHER" id="PTHR24299">
    <property type="entry name" value="CYTOCHROME P450 FAMILY 1"/>
    <property type="match status" value="1"/>
</dbReference>
<dbReference type="GO" id="GO:0005506">
    <property type="term" value="F:iron ion binding"/>
    <property type="evidence" value="ECO:0007669"/>
    <property type="project" value="InterPro"/>
</dbReference>
<keyword evidence="1" id="KW-1133">Transmembrane helix</keyword>
<dbReference type="GO" id="GO:0016705">
    <property type="term" value="F:oxidoreductase activity, acting on paired donors, with incorporation or reduction of molecular oxygen"/>
    <property type="evidence" value="ECO:0007669"/>
    <property type="project" value="InterPro"/>
</dbReference>
<organism evidence="2 3">
    <name type="scientific">Tripterygium wilfordii</name>
    <name type="common">Thunder God vine</name>
    <dbReference type="NCBI Taxonomy" id="458696"/>
    <lineage>
        <taxon>Eukaryota</taxon>
        <taxon>Viridiplantae</taxon>
        <taxon>Streptophyta</taxon>
        <taxon>Embryophyta</taxon>
        <taxon>Tracheophyta</taxon>
        <taxon>Spermatophyta</taxon>
        <taxon>Magnoliopsida</taxon>
        <taxon>eudicotyledons</taxon>
        <taxon>Gunneridae</taxon>
        <taxon>Pentapetalae</taxon>
        <taxon>rosids</taxon>
        <taxon>fabids</taxon>
        <taxon>Celastrales</taxon>
        <taxon>Celastraceae</taxon>
        <taxon>Tripterygium</taxon>
    </lineage>
</organism>
<evidence type="ECO:0000313" key="2">
    <source>
        <dbReference type="EMBL" id="KAF5725732.1"/>
    </source>
</evidence>
<dbReference type="Gene3D" id="1.10.630.10">
    <property type="entry name" value="Cytochrome P450"/>
    <property type="match status" value="1"/>
</dbReference>
<dbReference type="GO" id="GO:0004497">
    <property type="term" value="F:monooxygenase activity"/>
    <property type="evidence" value="ECO:0007669"/>
    <property type="project" value="InterPro"/>
</dbReference>
<dbReference type="SUPFAM" id="SSF48264">
    <property type="entry name" value="Cytochrome P450"/>
    <property type="match status" value="1"/>
</dbReference>
<keyword evidence="1" id="KW-0472">Membrane</keyword>
<dbReference type="InParanoid" id="A0A7J7BV09"/>
<reference evidence="2 3" key="1">
    <citation type="journal article" date="2020" name="Nat. Commun.">
        <title>Genome of Tripterygium wilfordii and identification of cytochrome P450 involved in triptolide biosynthesis.</title>
        <authorList>
            <person name="Tu L."/>
            <person name="Su P."/>
            <person name="Zhang Z."/>
            <person name="Gao L."/>
            <person name="Wang J."/>
            <person name="Hu T."/>
            <person name="Zhou J."/>
            <person name="Zhang Y."/>
            <person name="Zhao Y."/>
            <person name="Liu Y."/>
            <person name="Song Y."/>
            <person name="Tong Y."/>
            <person name="Lu Y."/>
            <person name="Yang J."/>
            <person name="Xu C."/>
            <person name="Jia M."/>
            <person name="Peters R.J."/>
            <person name="Huang L."/>
            <person name="Gao W."/>
        </authorList>
    </citation>
    <scope>NUCLEOTIDE SEQUENCE [LARGE SCALE GENOMIC DNA]</scope>
    <source>
        <strain evidence="3">cv. XIE 37</strain>
        <tissue evidence="2">Leaf</tissue>
    </source>
</reference>
<keyword evidence="1" id="KW-0812">Transmembrane</keyword>
<dbReference type="GO" id="GO:0020037">
    <property type="term" value="F:heme binding"/>
    <property type="evidence" value="ECO:0007669"/>
    <property type="project" value="InterPro"/>
</dbReference>
<name>A0A7J7BV09_TRIWF</name>
<feature type="transmembrane region" description="Helical" evidence="1">
    <location>
        <begin position="12"/>
        <end position="31"/>
    </location>
</feature>